<organism evidence="1">
    <name type="scientific">metagenome</name>
    <dbReference type="NCBI Taxonomy" id="256318"/>
    <lineage>
        <taxon>unclassified sequences</taxon>
        <taxon>metagenomes</taxon>
    </lineage>
</organism>
<reference evidence="1" key="1">
    <citation type="submission" date="2015-08" db="EMBL/GenBank/DDBJ databases">
        <authorList>
            <person name="Babu N.S."/>
            <person name="Beckwith C.J."/>
            <person name="Beseler K.G."/>
            <person name="Brison A."/>
            <person name="Carone J.V."/>
            <person name="Caskin T.P."/>
            <person name="Diamond M."/>
            <person name="Durham M.E."/>
            <person name="Foxe J.M."/>
            <person name="Go M."/>
            <person name="Henderson B.A."/>
            <person name="Jones I.B."/>
            <person name="McGettigan J.A."/>
            <person name="Micheletti S.J."/>
            <person name="Nasrallah M.E."/>
            <person name="Ortiz D."/>
            <person name="Piller C.R."/>
            <person name="Privatt S.R."/>
            <person name="Schneider S.L."/>
            <person name="Sharp S."/>
            <person name="Smith T.C."/>
            <person name="Stanton J.D."/>
            <person name="Ullery H.E."/>
            <person name="Wilson R.J."/>
            <person name="Serrano M.G."/>
            <person name="Buck G."/>
            <person name="Lee V."/>
            <person name="Wang Y."/>
            <person name="Carvalho R."/>
            <person name="Voegtly L."/>
            <person name="Shi R."/>
            <person name="Duckworth R."/>
            <person name="Johnson A."/>
            <person name="Loviza R."/>
            <person name="Walstead R."/>
            <person name="Shah Z."/>
            <person name="Kiflezghi M."/>
            <person name="Wade K."/>
            <person name="Ball S.L."/>
            <person name="Bradley K.W."/>
            <person name="Asai D.J."/>
            <person name="Bowman C.A."/>
            <person name="Russell D.A."/>
            <person name="Pope W.H."/>
            <person name="Jacobs-Sera D."/>
            <person name="Hendrix R.W."/>
            <person name="Hatfull G.F."/>
        </authorList>
    </citation>
    <scope>NUCLEOTIDE SEQUENCE</scope>
</reference>
<name>A0A2P2CG83_9ZZZZ</name>
<dbReference type="EMBL" id="CZKB01000017">
    <property type="protein sequence ID" value="CUR60998.1"/>
    <property type="molecule type" value="Genomic_DNA"/>
</dbReference>
<dbReference type="AlphaFoldDB" id="A0A2P2CG83"/>
<proteinExistence type="predicted"/>
<sequence>MTRRGYVAASLGVLVLLGAAFGVVRELRDRDDGLTTTSASDYYRVDGELTCDTGVREVPTLPLEAEPVTMLVCADPDSSTPWTAPAELVEGDLSQLVNRLSSLEPAPDGDVACTMQGGPAYDLVLRFSRGRVAKVHGDTGTCGFVTTAAGRWLGASDVLDTALALVERHREGRTPPASASRTADLSCGAALAPPEPARSLTGDAADIVRMVSCWQPNAPELGTWSETVVPARDVRVLTRDLARRASTSADPRDLHCPGGLRRLYFQTLVGQTAWGDLIVIPGECRRFYTALTSDRPAPVWHPSPRAQRILDRLRR</sequence>
<protein>
    <submittedName>
        <fullName evidence="1">Uncharacterized protein</fullName>
    </submittedName>
</protein>
<accession>A0A2P2CG83</accession>
<gene>
    <name evidence="1" type="ORF">NOCA1240101</name>
</gene>
<evidence type="ECO:0000313" key="1">
    <source>
        <dbReference type="EMBL" id="CUR60998.1"/>
    </source>
</evidence>